<dbReference type="GO" id="GO:0016757">
    <property type="term" value="F:glycosyltransferase activity"/>
    <property type="evidence" value="ECO:0007669"/>
    <property type="project" value="UniProtKB-KW"/>
</dbReference>
<dbReference type="Gene3D" id="3.40.50.2000">
    <property type="entry name" value="Glycogen Phosphorylase B"/>
    <property type="match status" value="1"/>
</dbReference>
<dbReference type="Proteomes" id="UP000317093">
    <property type="component" value="Chromosome"/>
</dbReference>
<accession>A0A518B0S8</accession>
<organism evidence="1 2">
    <name type="scientific">Kolteria novifilia</name>
    <dbReference type="NCBI Taxonomy" id="2527975"/>
    <lineage>
        <taxon>Bacteria</taxon>
        <taxon>Pseudomonadati</taxon>
        <taxon>Planctomycetota</taxon>
        <taxon>Planctomycetia</taxon>
        <taxon>Kolteriales</taxon>
        <taxon>Kolteriaceae</taxon>
        <taxon>Kolteria</taxon>
    </lineage>
</organism>
<protein>
    <submittedName>
        <fullName evidence="1">Undecaprenyldiphospho-muramoylpentapeptide beta-N-acetylglucosaminyltransferase</fullName>
    </submittedName>
</protein>
<dbReference type="SUPFAM" id="SSF53756">
    <property type="entry name" value="UDP-Glycosyltransferase/glycogen phosphorylase"/>
    <property type="match status" value="1"/>
</dbReference>
<dbReference type="Gene3D" id="3.40.50.11190">
    <property type="match status" value="1"/>
</dbReference>
<gene>
    <name evidence="1" type="ORF">Pan216_14110</name>
</gene>
<dbReference type="PANTHER" id="PTHR21015">
    <property type="entry name" value="UDP-N-ACETYLGLUCOSAMINE--N-ACETYLMURAMYL-(PENTAPEPTIDE) PYROPHOSPHORYL-UNDECAPRENOL N-ACETYLGLUCOSAMINE TRANSFERASE 1"/>
    <property type="match status" value="1"/>
</dbReference>
<proteinExistence type="predicted"/>
<keyword evidence="2" id="KW-1185">Reference proteome</keyword>
<dbReference type="AlphaFoldDB" id="A0A518B0S8"/>
<keyword evidence="1" id="KW-0328">Glycosyltransferase</keyword>
<reference evidence="1 2" key="1">
    <citation type="submission" date="2019-02" db="EMBL/GenBank/DDBJ databases">
        <title>Deep-cultivation of Planctomycetes and their phenomic and genomic characterization uncovers novel biology.</title>
        <authorList>
            <person name="Wiegand S."/>
            <person name="Jogler M."/>
            <person name="Boedeker C."/>
            <person name="Pinto D."/>
            <person name="Vollmers J."/>
            <person name="Rivas-Marin E."/>
            <person name="Kohn T."/>
            <person name="Peeters S.H."/>
            <person name="Heuer A."/>
            <person name="Rast P."/>
            <person name="Oberbeckmann S."/>
            <person name="Bunk B."/>
            <person name="Jeske O."/>
            <person name="Meyerdierks A."/>
            <person name="Storesund J.E."/>
            <person name="Kallscheuer N."/>
            <person name="Luecker S."/>
            <person name="Lage O.M."/>
            <person name="Pohl T."/>
            <person name="Merkel B.J."/>
            <person name="Hornburger P."/>
            <person name="Mueller R.-W."/>
            <person name="Bruemmer F."/>
            <person name="Labrenz M."/>
            <person name="Spormann A.M."/>
            <person name="Op den Camp H."/>
            <person name="Overmann J."/>
            <person name="Amann R."/>
            <person name="Jetten M.S.M."/>
            <person name="Mascher T."/>
            <person name="Medema M.H."/>
            <person name="Devos D.P."/>
            <person name="Kaster A.-K."/>
            <person name="Ovreas L."/>
            <person name="Rohde M."/>
            <person name="Galperin M.Y."/>
            <person name="Jogler C."/>
        </authorList>
    </citation>
    <scope>NUCLEOTIDE SEQUENCE [LARGE SCALE GENOMIC DNA]</scope>
    <source>
        <strain evidence="1 2">Pan216</strain>
    </source>
</reference>
<dbReference type="EMBL" id="CP036279">
    <property type="protein sequence ID" value="QDU60565.1"/>
    <property type="molecule type" value="Genomic_DNA"/>
</dbReference>
<dbReference type="RefSeq" id="WP_145256608.1">
    <property type="nucleotide sequence ID" value="NZ_CP036279.1"/>
</dbReference>
<dbReference type="OrthoDB" id="9805604at2"/>
<evidence type="ECO:0000313" key="2">
    <source>
        <dbReference type="Proteomes" id="UP000317093"/>
    </source>
</evidence>
<evidence type="ECO:0000313" key="1">
    <source>
        <dbReference type="EMBL" id="QDU60565.1"/>
    </source>
</evidence>
<keyword evidence="1" id="KW-0808">Transferase</keyword>
<name>A0A518B0S8_9BACT</name>
<dbReference type="PANTHER" id="PTHR21015:SF22">
    <property type="entry name" value="GLYCOSYLTRANSFERASE"/>
    <property type="match status" value="1"/>
</dbReference>
<dbReference type="KEGG" id="knv:Pan216_14110"/>
<sequence length="358" mass="39579">MNRGNILLRVDGSAHEGLGRVARCLALANALQRRRYQMTFISQIDNHSWPDRVRRFRHAVVRTQTGAGSQDDREQLMREINSRNPVVVITDSPDIDESYLAEVSSRVPLVINLDDAAKRSFSSDVVINPLMGHTVDDYRLAPGTQLLSGQRYAMIRSEFRRARSVRGTEPGGPTRALVALGAGEVVQDTTRVAKALLKTKQIERVDAVIGTGQEGRDELNELLEQFPDRLHIAPDVRDLGMRMSKSHLLVAGGGNTALEAACVGIPMILVSRHGYHAANADALEDVGCAYHMGGHDKFEPGRIAETAIMILEDKFERKTMSRSGRMLIDGRGPDRLVTVTEILLRRSRQYKQVLAAAA</sequence>